<comment type="caution">
    <text evidence="1">The sequence shown here is derived from an EMBL/GenBank/DDBJ whole genome shotgun (WGS) entry which is preliminary data.</text>
</comment>
<accession>A0ABT3Y4M5</accession>
<dbReference type="EMBL" id="JAOVZV010000014">
    <property type="protein sequence ID" value="MCX8533072.1"/>
    <property type="molecule type" value="Genomic_DNA"/>
</dbReference>
<gene>
    <name evidence="1" type="ORF">OEA66_11995</name>
</gene>
<evidence type="ECO:0000313" key="1">
    <source>
        <dbReference type="EMBL" id="MCX8533072.1"/>
    </source>
</evidence>
<keyword evidence="2" id="KW-1185">Reference proteome</keyword>
<dbReference type="Proteomes" id="UP001070176">
    <property type="component" value="Unassembled WGS sequence"/>
</dbReference>
<organism evidence="1 2">
    <name type="scientific">Chryseobacterium luquanense</name>
    <dbReference type="NCBI Taxonomy" id="2983766"/>
    <lineage>
        <taxon>Bacteria</taxon>
        <taxon>Pseudomonadati</taxon>
        <taxon>Bacteroidota</taxon>
        <taxon>Flavobacteriia</taxon>
        <taxon>Flavobacteriales</taxon>
        <taxon>Weeksellaceae</taxon>
        <taxon>Chryseobacterium group</taxon>
        <taxon>Chryseobacterium</taxon>
    </lineage>
</organism>
<protein>
    <submittedName>
        <fullName evidence="1">Uncharacterized protein</fullName>
    </submittedName>
</protein>
<dbReference type="RefSeq" id="WP_267281593.1">
    <property type="nucleotide sequence ID" value="NZ_JAOVZV010000014.1"/>
</dbReference>
<proteinExistence type="predicted"/>
<evidence type="ECO:0000313" key="2">
    <source>
        <dbReference type="Proteomes" id="UP001070176"/>
    </source>
</evidence>
<name>A0ABT3Y4M5_9FLAO</name>
<reference evidence="1" key="1">
    <citation type="submission" date="2022-10" db="EMBL/GenBank/DDBJ databases">
        <title>Chryseobacterium sp. nov., a novel bacterial species.</title>
        <authorList>
            <person name="Cao Y."/>
        </authorList>
    </citation>
    <scope>NUCLEOTIDE SEQUENCE</scope>
    <source>
        <strain evidence="1">KC 927</strain>
    </source>
</reference>
<sequence>MFTIKDLKKIIESLPDDMPVGLLDTTTDDTDDMNYSLSDENFMIEDCYSSAQSDEEYGNPLCKMLFITFENSLNEDPI</sequence>